<comment type="function">
    <text evidence="4">Required for vesicular transport between the endoplasmic reticulum and the Golgi apparatus.</text>
</comment>
<dbReference type="CDD" id="cd15832">
    <property type="entry name" value="SNAP"/>
    <property type="match status" value="1"/>
</dbReference>
<evidence type="ECO:0000256" key="1">
    <source>
        <dbReference type="ARBA" id="ARBA00010050"/>
    </source>
</evidence>
<dbReference type="GO" id="GO:0006886">
    <property type="term" value="P:intracellular protein transport"/>
    <property type="evidence" value="ECO:0007669"/>
    <property type="project" value="UniProtKB-UniRule"/>
</dbReference>
<protein>
    <recommendedName>
        <fullName evidence="7">Vesicular-fusion protein sec17-like protein</fullName>
    </recommendedName>
</protein>
<dbReference type="SUPFAM" id="SSF48452">
    <property type="entry name" value="TPR-like"/>
    <property type="match status" value="1"/>
</dbReference>
<dbReference type="Gene3D" id="1.25.40.10">
    <property type="entry name" value="Tetratricopeptide repeat domain"/>
    <property type="match status" value="1"/>
</dbReference>
<dbReference type="PANTHER" id="PTHR13768">
    <property type="entry name" value="SOLUBLE NSF ATTACHMENT PROTEIN SNAP"/>
    <property type="match status" value="1"/>
</dbReference>
<dbReference type="GO" id="GO:0035494">
    <property type="term" value="P:SNARE complex disassembly"/>
    <property type="evidence" value="ECO:0007669"/>
    <property type="project" value="EnsemblFungi"/>
</dbReference>
<dbReference type="GO" id="GO:0031201">
    <property type="term" value="C:SNARE complex"/>
    <property type="evidence" value="ECO:0007669"/>
    <property type="project" value="EnsemblFungi"/>
</dbReference>
<dbReference type="GO" id="GO:0005829">
    <property type="term" value="C:cytosol"/>
    <property type="evidence" value="ECO:0007669"/>
    <property type="project" value="EnsemblFungi"/>
</dbReference>
<gene>
    <name evidence="5" type="ORF">DRE_03219</name>
</gene>
<evidence type="ECO:0000313" key="5">
    <source>
        <dbReference type="EMBL" id="EWC47599.1"/>
    </source>
</evidence>
<keyword evidence="3 4" id="KW-0653">Protein transport</keyword>
<dbReference type="GO" id="GO:0006914">
    <property type="term" value="P:autophagy"/>
    <property type="evidence" value="ECO:0007669"/>
    <property type="project" value="EnsemblFungi"/>
</dbReference>
<keyword evidence="6" id="KW-1185">Reference proteome</keyword>
<sequence length="291" mass="32405">MDPKKLLEQAQKLEAAATGSSFLGFLSGSKSDKVEEAVEAYTKAANAFRTSGQGLESGAAFEKAATLSKSINEHNDAAGYLAEAFKAYKRTNPQRAAACMDQAIQHYAITNIRRAATNKQTLAELYEVDIGDKARAVQEYEKAGEWYENDNAEALANKCFLKAADLYADIGQPERSFPIYEKIAEASLNNNLMKWSVKEYLFKAALCHLATKDVVATKRALAQYPALEPQFQGSMEHLFLVNLLECVENGEPDKFFQNVMQYKNRYPLDVWKLDLLAKTQKSIEEAADDLT</sequence>
<dbReference type="OrthoDB" id="9984275at2759"/>
<comment type="subcellular location">
    <subcellularLocation>
        <location evidence="4">Membrane</location>
        <topology evidence="4">Peripheral membrane protein</topology>
    </subcellularLocation>
</comment>
<dbReference type="AlphaFoldDB" id="W7HVQ5"/>
<dbReference type="GO" id="GO:0048280">
    <property type="term" value="P:vesicle fusion with Golgi apparatus"/>
    <property type="evidence" value="ECO:0007669"/>
    <property type="project" value="EnsemblFungi"/>
</dbReference>
<keyword evidence="4" id="KW-0472">Membrane</keyword>
<dbReference type="InterPro" id="IPR000744">
    <property type="entry name" value="NSF_attach"/>
</dbReference>
<comment type="similarity">
    <text evidence="1 4">Belongs to the SNAP family.</text>
</comment>
<evidence type="ECO:0008006" key="7">
    <source>
        <dbReference type="Google" id="ProtNLM"/>
    </source>
</evidence>
<evidence type="ECO:0000256" key="2">
    <source>
        <dbReference type="ARBA" id="ARBA00022448"/>
    </source>
</evidence>
<dbReference type="PRINTS" id="PR00448">
    <property type="entry name" value="NSFATTACHMNT"/>
</dbReference>
<name>W7HVQ5_9PEZI</name>
<proteinExistence type="inferred from homology"/>
<dbReference type="Pfam" id="PF14938">
    <property type="entry name" value="SNAP"/>
    <property type="match status" value="1"/>
</dbReference>
<dbReference type="HOGENOM" id="CLU_046329_0_2_1"/>
<accession>W7HVQ5</accession>
<evidence type="ECO:0000256" key="4">
    <source>
        <dbReference type="RuleBase" id="RU367013"/>
    </source>
</evidence>
<dbReference type="PANTHER" id="PTHR13768:SF8">
    <property type="entry name" value="ALPHA-SOLUBLE NSF ATTACHMENT PROTEIN"/>
    <property type="match status" value="1"/>
</dbReference>
<dbReference type="EMBL" id="KI966409">
    <property type="protein sequence ID" value="EWC47599.1"/>
    <property type="molecule type" value="Genomic_DNA"/>
</dbReference>
<dbReference type="GO" id="GO:0019905">
    <property type="term" value="F:syntaxin binding"/>
    <property type="evidence" value="ECO:0007669"/>
    <property type="project" value="TreeGrafter"/>
</dbReference>
<evidence type="ECO:0000256" key="3">
    <source>
        <dbReference type="ARBA" id="ARBA00022927"/>
    </source>
</evidence>
<dbReference type="GO" id="GO:0005774">
    <property type="term" value="C:vacuolar membrane"/>
    <property type="evidence" value="ECO:0007669"/>
    <property type="project" value="TreeGrafter"/>
</dbReference>
<keyword evidence="2 4" id="KW-0813">Transport</keyword>
<dbReference type="Proteomes" id="UP000024837">
    <property type="component" value="Unassembled WGS sequence"/>
</dbReference>
<dbReference type="GO" id="GO:0042144">
    <property type="term" value="P:vacuole fusion, non-autophagic"/>
    <property type="evidence" value="ECO:0007669"/>
    <property type="project" value="EnsemblFungi"/>
</dbReference>
<dbReference type="GO" id="GO:0001671">
    <property type="term" value="F:ATPase activator activity"/>
    <property type="evidence" value="ECO:0007669"/>
    <property type="project" value="EnsemblFungi"/>
</dbReference>
<keyword evidence="4" id="KW-0931">ER-Golgi transport</keyword>
<evidence type="ECO:0000313" key="6">
    <source>
        <dbReference type="Proteomes" id="UP000024837"/>
    </source>
</evidence>
<dbReference type="InterPro" id="IPR011990">
    <property type="entry name" value="TPR-like_helical_dom_sf"/>
</dbReference>
<dbReference type="GO" id="GO:0005483">
    <property type="term" value="F:soluble NSF attachment protein activity"/>
    <property type="evidence" value="ECO:0007669"/>
    <property type="project" value="EnsemblFungi"/>
</dbReference>
<reference evidence="5 6" key="1">
    <citation type="submission" date="2013-05" db="EMBL/GenBank/DDBJ databases">
        <title>Drechslerella stenobrocha genome reveals carnivorous origination and mechanical trapping mechanism of predatory fungi.</title>
        <authorList>
            <person name="Liu X."/>
            <person name="Zhang W."/>
            <person name="Liu K."/>
        </authorList>
    </citation>
    <scope>NUCLEOTIDE SEQUENCE [LARGE SCALE GENOMIC DNA]</scope>
    <source>
        <strain evidence="5 6">248</strain>
    </source>
</reference>
<organism evidence="5 6">
    <name type="scientific">Drechslerella stenobrocha 248</name>
    <dbReference type="NCBI Taxonomy" id="1043628"/>
    <lineage>
        <taxon>Eukaryota</taxon>
        <taxon>Fungi</taxon>
        <taxon>Dikarya</taxon>
        <taxon>Ascomycota</taxon>
        <taxon>Pezizomycotina</taxon>
        <taxon>Orbiliomycetes</taxon>
        <taxon>Orbiliales</taxon>
        <taxon>Orbiliaceae</taxon>
        <taxon>Drechslerella</taxon>
    </lineage>
</organism>